<dbReference type="InterPro" id="IPR045584">
    <property type="entry name" value="Pilin-like"/>
</dbReference>
<accession>K2AX28</accession>
<evidence type="ECO:0000256" key="1">
    <source>
        <dbReference type="SAM" id="Phobius"/>
    </source>
</evidence>
<protein>
    <recommendedName>
        <fullName evidence="3">Prepilin-type N-terminal cleavage/methylation domain-containing protein</fullName>
    </recommendedName>
</protein>
<organism evidence="2">
    <name type="scientific">uncultured bacterium</name>
    <name type="common">gcode 4</name>
    <dbReference type="NCBI Taxonomy" id="1234023"/>
    <lineage>
        <taxon>Bacteria</taxon>
        <taxon>environmental samples</taxon>
    </lineage>
</organism>
<evidence type="ECO:0000313" key="2">
    <source>
        <dbReference type="EMBL" id="EKD66261.1"/>
    </source>
</evidence>
<dbReference type="NCBIfam" id="TIGR02532">
    <property type="entry name" value="IV_pilin_GFxxxE"/>
    <property type="match status" value="1"/>
</dbReference>
<name>K2AX28_9BACT</name>
<comment type="caution">
    <text evidence="2">The sequence shown here is derived from an EMBL/GenBank/DDBJ whole genome shotgun (WGS) entry which is preliminary data.</text>
</comment>
<sequence>MNKKAFTLIELILAITILSIIMLSIFVIYANVIESNKKLELSRILQENARNITETIARDIREKWVDFSYYNNFTQQLNYPSWNTILAVKPDTRYCLMKWDNSCDTTCYENALNCYLWVLEWDRVSDERVQVNNLHFYISGSWNNSITNMSNEAKVTLVFDLSIMPGKWIRSELANETKMKIQTTISEKIYKNNN</sequence>
<dbReference type="EMBL" id="AMFJ01021642">
    <property type="protein sequence ID" value="EKD66261.1"/>
    <property type="molecule type" value="Genomic_DNA"/>
</dbReference>
<keyword evidence="1" id="KW-1133">Transmembrane helix</keyword>
<dbReference type="AlphaFoldDB" id="K2AX28"/>
<dbReference type="Pfam" id="PF07963">
    <property type="entry name" value="N_methyl"/>
    <property type="match status" value="1"/>
</dbReference>
<keyword evidence="1" id="KW-0812">Transmembrane</keyword>
<keyword evidence="1" id="KW-0472">Membrane</keyword>
<proteinExistence type="predicted"/>
<dbReference type="InterPro" id="IPR012902">
    <property type="entry name" value="N_methyl_site"/>
</dbReference>
<dbReference type="SUPFAM" id="SSF54523">
    <property type="entry name" value="Pili subunits"/>
    <property type="match status" value="1"/>
</dbReference>
<feature type="transmembrane region" description="Helical" evidence="1">
    <location>
        <begin position="12"/>
        <end position="33"/>
    </location>
</feature>
<reference evidence="2" key="1">
    <citation type="journal article" date="2012" name="Science">
        <title>Fermentation, hydrogen, and sulfur metabolism in multiple uncultivated bacterial phyla.</title>
        <authorList>
            <person name="Wrighton K.C."/>
            <person name="Thomas B.C."/>
            <person name="Sharon I."/>
            <person name="Miller C.S."/>
            <person name="Castelle C.J."/>
            <person name="VerBerkmoes N.C."/>
            <person name="Wilkins M.J."/>
            <person name="Hettich R.L."/>
            <person name="Lipton M.S."/>
            <person name="Williams K.H."/>
            <person name="Long P.E."/>
            <person name="Banfield J.F."/>
        </authorList>
    </citation>
    <scope>NUCLEOTIDE SEQUENCE [LARGE SCALE GENOMIC DNA]</scope>
</reference>
<evidence type="ECO:0008006" key="3">
    <source>
        <dbReference type="Google" id="ProtNLM"/>
    </source>
</evidence>
<gene>
    <name evidence="2" type="ORF">ACD_49C00056G0016</name>
</gene>